<reference evidence="11 12" key="1">
    <citation type="journal article" date="2016" name="Nat. Commun.">
        <title>Thousands of microbial genomes shed light on interconnected biogeochemical processes in an aquifer system.</title>
        <authorList>
            <person name="Anantharaman K."/>
            <person name="Brown C.T."/>
            <person name="Hug L.A."/>
            <person name="Sharon I."/>
            <person name="Castelle C.J."/>
            <person name="Probst A.J."/>
            <person name="Thomas B.C."/>
            <person name="Singh A."/>
            <person name="Wilkins M.J."/>
            <person name="Karaoz U."/>
            <person name="Brodie E.L."/>
            <person name="Williams K.H."/>
            <person name="Hubbard S.S."/>
            <person name="Banfield J.F."/>
        </authorList>
    </citation>
    <scope>NUCLEOTIDE SEQUENCE [LARGE SCALE GENOMIC DNA]</scope>
</reference>
<gene>
    <name evidence="11" type="ORF">A3F94_01705</name>
</gene>
<feature type="transmembrane region" description="Helical" evidence="10">
    <location>
        <begin position="150"/>
        <end position="172"/>
    </location>
</feature>
<evidence type="ECO:0000313" key="12">
    <source>
        <dbReference type="Proteomes" id="UP000176770"/>
    </source>
</evidence>
<evidence type="ECO:0000256" key="9">
    <source>
        <dbReference type="ARBA" id="ARBA00023136"/>
    </source>
</evidence>
<evidence type="ECO:0000313" key="11">
    <source>
        <dbReference type="EMBL" id="OGZ62479.1"/>
    </source>
</evidence>
<evidence type="ECO:0000256" key="3">
    <source>
        <dbReference type="ARBA" id="ARBA00018997"/>
    </source>
</evidence>
<keyword evidence="4" id="KW-1003">Cell membrane</keyword>
<keyword evidence="9 10" id="KW-0472">Membrane</keyword>
<dbReference type="PIRSF" id="PIRSF016933">
    <property type="entry name" value="PrsW"/>
    <property type="match status" value="1"/>
</dbReference>
<dbReference type="GO" id="GO:0008233">
    <property type="term" value="F:peptidase activity"/>
    <property type="evidence" value="ECO:0007669"/>
    <property type="project" value="UniProtKB-KW"/>
</dbReference>
<comment type="caution">
    <text evidence="11">The sequence shown here is derived from an EMBL/GenBank/DDBJ whole genome shotgun (WGS) entry which is preliminary data.</text>
</comment>
<feature type="transmembrane region" description="Helical" evidence="10">
    <location>
        <begin position="216"/>
        <end position="240"/>
    </location>
</feature>
<keyword evidence="7" id="KW-0378">Hydrolase</keyword>
<evidence type="ECO:0000256" key="5">
    <source>
        <dbReference type="ARBA" id="ARBA00022670"/>
    </source>
</evidence>
<feature type="transmembrane region" description="Helical" evidence="10">
    <location>
        <begin position="72"/>
        <end position="94"/>
    </location>
</feature>
<evidence type="ECO:0000256" key="7">
    <source>
        <dbReference type="ARBA" id="ARBA00022801"/>
    </source>
</evidence>
<comment type="subcellular location">
    <subcellularLocation>
        <location evidence="1">Cell membrane</location>
        <topology evidence="1">Multi-pass membrane protein</topology>
    </subcellularLocation>
</comment>
<proteinExistence type="inferred from homology"/>
<evidence type="ECO:0000256" key="4">
    <source>
        <dbReference type="ARBA" id="ARBA00022475"/>
    </source>
</evidence>
<evidence type="ECO:0000256" key="1">
    <source>
        <dbReference type="ARBA" id="ARBA00004651"/>
    </source>
</evidence>
<organism evidence="11 12">
    <name type="scientific">Candidatus Spechtbacteria bacterium RIFCSPLOWO2_12_FULL_38_22</name>
    <dbReference type="NCBI Taxonomy" id="1802165"/>
    <lineage>
        <taxon>Bacteria</taxon>
        <taxon>Candidatus Spechtiibacteriota</taxon>
    </lineage>
</organism>
<dbReference type="PANTHER" id="PTHR36844">
    <property type="entry name" value="PROTEASE PRSW"/>
    <property type="match status" value="1"/>
</dbReference>
<dbReference type="InterPro" id="IPR026898">
    <property type="entry name" value="PrsW"/>
</dbReference>
<accession>A0A1G2HJ81</accession>
<feature type="transmembrane region" description="Helical" evidence="10">
    <location>
        <begin position="6"/>
        <end position="30"/>
    </location>
</feature>
<dbReference type="STRING" id="1802165.A3F94_01705"/>
<feature type="transmembrane region" description="Helical" evidence="10">
    <location>
        <begin position="42"/>
        <end position="60"/>
    </location>
</feature>
<comment type="similarity">
    <text evidence="2">Belongs to the protease PrsW family.</text>
</comment>
<dbReference type="GO" id="GO:0005886">
    <property type="term" value="C:plasma membrane"/>
    <property type="evidence" value="ECO:0007669"/>
    <property type="project" value="UniProtKB-SubCell"/>
</dbReference>
<evidence type="ECO:0000256" key="6">
    <source>
        <dbReference type="ARBA" id="ARBA00022692"/>
    </source>
</evidence>
<dbReference type="Pfam" id="PF13367">
    <property type="entry name" value="PrsW-protease"/>
    <property type="match status" value="1"/>
</dbReference>
<sequence length="254" mass="27900">MQDIPTSCWGLCTLALPLSIVPSILWLLFFMHKDRHQERARNIAQIFIWGVIIALPVVIVEAGAQEFVFAPFAAIALSAVTYSFIAVAFVEEIAKYLVVRFRAMPKKFFDEPQDAMVYMIAAALGFAAIENLTYAIGFAETAADVIRISMFRGVTATFLHVIASGALGYFIALSLETPSQKRKFFYSGLVFATLLHGVYNNFIMDLEGKILHASTTGGLFGVIIIATLLIISGIIILVGINRLAKIQFSKVTLP</sequence>
<evidence type="ECO:0000256" key="10">
    <source>
        <dbReference type="SAM" id="Phobius"/>
    </source>
</evidence>
<name>A0A1G2HJ81_9BACT</name>
<feature type="transmembrane region" description="Helical" evidence="10">
    <location>
        <begin position="115"/>
        <end position="138"/>
    </location>
</feature>
<keyword evidence="8 10" id="KW-1133">Transmembrane helix</keyword>
<keyword evidence="5" id="KW-0645">Protease</keyword>
<protein>
    <recommendedName>
        <fullName evidence="3">Protease PrsW</fullName>
    </recommendedName>
</protein>
<feature type="transmembrane region" description="Helical" evidence="10">
    <location>
        <begin position="184"/>
        <end position="204"/>
    </location>
</feature>
<dbReference type="EMBL" id="MHOK01000001">
    <property type="protein sequence ID" value="OGZ62479.1"/>
    <property type="molecule type" value="Genomic_DNA"/>
</dbReference>
<keyword evidence="6 10" id="KW-0812">Transmembrane</keyword>
<dbReference type="Proteomes" id="UP000176770">
    <property type="component" value="Unassembled WGS sequence"/>
</dbReference>
<dbReference type="GO" id="GO:0006508">
    <property type="term" value="P:proteolysis"/>
    <property type="evidence" value="ECO:0007669"/>
    <property type="project" value="UniProtKB-KW"/>
</dbReference>
<evidence type="ECO:0000256" key="2">
    <source>
        <dbReference type="ARBA" id="ARBA00009165"/>
    </source>
</evidence>
<dbReference type="InterPro" id="IPR023596">
    <property type="entry name" value="Peptidase_PrsW_arch/bac"/>
</dbReference>
<dbReference type="PANTHER" id="PTHR36844:SF1">
    <property type="entry name" value="PROTEASE PRSW"/>
    <property type="match status" value="1"/>
</dbReference>
<dbReference type="AlphaFoldDB" id="A0A1G2HJ81"/>
<evidence type="ECO:0000256" key="8">
    <source>
        <dbReference type="ARBA" id="ARBA00022989"/>
    </source>
</evidence>